<dbReference type="SMART" id="SM00631">
    <property type="entry name" value="Zn_pept"/>
    <property type="match status" value="1"/>
</dbReference>
<feature type="signal peptide" evidence="8">
    <location>
        <begin position="1"/>
        <end position="23"/>
    </location>
</feature>
<proteinExistence type="inferred from homology"/>
<comment type="similarity">
    <text evidence="2 7">Belongs to the peptidase M14 family.</text>
</comment>
<dbReference type="InterPro" id="IPR033810">
    <property type="entry name" value="Carboxypeptidase_T"/>
</dbReference>
<keyword evidence="4" id="KW-0378">Hydrolase</keyword>
<dbReference type="Proteomes" id="UP000696931">
    <property type="component" value="Unassembled WGS sequence"/>
</dbReference>
<comment type="cofactor">
    <cofactor evidence="1">
        <name>Zn(2+)</name>
        <dbReference type="ChEBI" id="CHEBI:29105"/>
    </cofactor>
</comment>
<name>A0A933W9Z2_UNCEI</name>
<evidence type="ECO:0000256" key="6">
    <source>
        <dbReference type="ARBA" id="ARBA00023049"/>
    </source>
</evidence>
<dbReference type="PANTHER" id="PTHR11705:SF143">
    <property type="entry name" value="SLL0236 PROTEIN"/>
    <property type="match status" value="1"/>
</dbReference>
<keyword evidence="6" id="KW-0482">Metalloprotease</keyword>
<evidence type="ECO:0000256" key="8">
    <source>
        <dbReference type="SAM" id="SignalP"/>
    </source>
</evidence>
<dbReference type="GO" id="GO:0005615">
    <property type="term" value="C:extracellular space"/>
    <property type="evidence" value="ECO:0007669"/>
    <property type="project" value="TreeGrafter"/>
</dbReference>
<dbReference type="PROSITE" id="PS52035">
    <property type="entry name" value="PEPTIDASE_M14"/>
    <property type="match status" value="1"/>
</dbReference>
<evidence type="ECO:0000259" key="9">
    <source>
        <dbReference type="PROSITE" id="PS52035"/>
    </source>
</evidence>
<dbReference type="GO" id="GO:0008270">
    <property type="term" value="F:zinc ion binding"/>
    <property type="evidence" value="ECO:0007669"/>
    <property type="project" value="InterPro"/>
</dbReference>
<dbReference type="Gene3D" id="3.40.630.10">
    <property type="entry name" value="Zn peptidases"/>
    <property type="match status" value="1"/>
</dbReference>
<dbReference type="Pfam" id="PF00246">
    <property type="entry name" value="Peptidase_M14"/>
    <property type="match status" value="1"/>
</dbReference>
<evidence type="ECO:0000256" key="2">
    <source>
        <dbReference type="ARBA" id="ARBA00005988"/>
    </source>
</evidence>
<comment type="caution">
    <text evidence="10">The sequence shown here is derived from an EMBL/GenBank/DDBJ whole genome shotgun (WGS) entry which is preliminary data.</text>
</comment>
<organism evidence="10 11">
    <name type="scientific">Eiseniibacteriota bacterium</name>
    <dbReference type="NCBI Taxonomy" id="2212470"/>
    <lineage>
        <taxon>Bacteria</taxon>
        <taxon>Candidatus Eiseniibacteriota</taxon>
    </lineage>
</organism>
<keyword evidence="8" id="KW-0732">Signal</keyword>
<evidence type="ECO:0000256" key="3">
    <source>
        <dbReference type="ARBA" id="ARBA00022670"/>
    </source>
</evidence>
<reference evidence="10" key="1">
    <citation type="submission" date="2020-07" db="EMBL/GenBank/DDBJ databases">
        <title>Huge and variable diversity of episymbiotic CPR bacteria and DPANN archaea in groundwater ecosystems.</title>
        <authorList>
            <person name="He C.Y."/>
            <person name="Keren R."/>
            <person name="Whittaker M."/>
            <person name="Farag I.F."/>
            <person name="Doudna J."/>
            <person name="Cate J.H.D."/>
            <person name="Banfield J.F."/>
        </authorList>
    </citation>
    <scope>NUCLEOTIDE SEQUENCE</scope>
    <source>
        <strain evidence="10">NC_groundwater_1813_Pr3_B-0.1um_71_17</strain>
    </source>
</reference>
<dbReference type="SUPFAM" id="SSF53187">
    <property type="entry name" value="Zn-dependent exopeptidases"/>
    <property type="match status" value="1"/>
</dbReference>
<protein>
    <submittedName>
        <fullName evidence="10">Immune inhibitor A</fullName>
    </submittedName>
</protein>
<dbReference type="AlphaFoldDB" id="A0A933W9Z2"/>
<dbReference type="GO" id="GO:0004181">
    <property type="term" value="F:metallocarboxypeptidase activity"/>
    <property type="evidence" value="ECO:0007669"/>
    <property type="project" value="InterPro"/>
</dbReference>
<dbReference type="GO" id="GO:0006508">
    <property type="term" value="P:proteolysis"/>
    <property type="evidence" value="ECO:0007669"/>
    <property type="project" value="UniProtKB-KW"/>
</dbReference>
<feature type="chain" id="PRO_5036852968" evidence="8">
    <location>
        <begin position="24"/>
        <end position="837"/>
    </location>
</feature>
<evidence type="ECO:0000256" key="5">
    <source>
        <dbReference type="ARBA" id="ARBA00022833"/>
    </source>
</evidence>
<dbReference type="CDD" id="cd03859">
    <property type="entry name" value="M14_CPT"/>
    <property type="match status" value="1"/>
</dbReference>
<gene>
    <name evidence="10" type="ORF">HZA61_13445</name>
</gene>
<dbReference type="Gene3D" id="2.60.40.4070">
    <property type="match status" value="1"/>
</dbReference>
<evidence type="ECO:0000313" key="10">
    <source>
        <dbReference type="EMBL" id="MBI5170486.1"/>
    </source>
</evidence>
<accession>A0A933W9Z2</accession>
<keyword evidence="5" id="KW-0862">Zinc</keyword>
<evidence type="ECO:0000256" key="4">
    <source>
        <dbReference type="ARBA" id="ARBA00022801"/>
    </source>
</evidence>
<dbReference type="PANTHER" id="PTHR11705">
    <property type="entry name" value="PROTEASE FAMILY M14 CARBOXYPEPTIDASE A,B"/>
    <property type="match status" value="1"/>
</dbReference>
<dbReference type="EMBL" id="JACRIW010000095">
    <property type="protein sequence ID" value="MBI5170486.1"/>
    <property type="molecule type" value="Genomic_DNA"/>
</dbReference>
<feature type="domain" description="Peptidase M14" evidence="9">
    <location>
        <begin position="131"/>
        <end position="438"/>
    </location>
</feature>
<keyword evidence="3" id="KW-0645">Protease</keyword>
<dbReference type="InterPro" id="IPR000834">
    <property type="entry name" value="Peptidase_M14"/>
</dbReference>
<feature type="active site" description="Proton donor/acceptor" evidence="7">
    <location>
        <position position="405"/>
    </location>
</feature>
<evidence type="ECO:0000256" key="1">
    <source>
        <dbReference type="ARBA" id="ARBA00001947"/>
    </source>
</evidence>
<evidence type="ECO:0000256" key="7">
    <source>
        <dbReference type="PROSITE-ProRule" id="PRU01379"/>
    </source>
</evidence>
<dbReference type="Pfam" id="PF20773">
    <property type="entry name" value="InhA-like_MAM"/>
    <property type="match status" value="1"/>
</dbReference>
<sequence length="837" mass="89550">MRRIAACFALLLALVSIASGARAQAPRQVRVRLDAHVTLRTLLEAGLDIVDVHGGDVDLYEWPGDGETLARLGANTRVVDENPGRTAAERARRELASRPRTAPRLVRSAARADGVTRAEVLPPVGEGSLGGFWNLAEIKIKLDDLVASDVNGVVADRLDTLGWSLHHRPIWGLQLGTTVSGPDTRPVAFFNSLTHAREPGGMHALFAFADSLLARYPADPEVKYLLEHRRIYLVPCVNPDGYFYNERIWDSTGTFGMWRKNLRDNNLNGVTGPGDGIDLNRNFGVKWGFNSVGSSGSPGSDTYRGPSAYSEPETQVQRNVVVALKPVSGLSFHTYSDLLVHPWGWTAAGTPDSVKFQTWSDELTRANGYTGGPGPRILYETNGDFNDFVYGDTLLKPKGFTFTPEMGGPGDGFWPSPSRVAAISESAVQTAFVTAGIAGPWVRLERSTLVEGARPAGGTAHVSIRARHIGASGTAGPSLQASLTALDHEVEALTGPVFLPSLASFQSADPIGGATFLVAAADTVTPGRMVRFRVDFTDGQGLHSRDTIEVVVGVPTVVVVHACDAAAGWTFSGAGWGVKANDPLHPSGYLSDSPNGVYANGMNTTATLGATLDLSHGVHAWAFFEDRWGYESDYDGGAVEASLDGVTWAALPGNGSTTSDASNVIGAGVPAFEGTRWRWKQDRVDLSAFAGGALATNVRLRFRSRADAFTQLDGLSIDSLRVLVYDPALQPAPVAVGAAPRVTTLTFSPIGPNPARTHARLSFATAESGPVTLDVLDVQGRNLYTRTERVVAGSEGSRFEWGWNLGDRTGRRVAPGLYLVRLRTRSQEALQRVVVLP</sequence>
<evidence type="ECO:0000313" key="11">
    <source>
        <dbReference type="Proteomes" id="UP000696931"/>
    </source>
</evidence>